<dbReference type="InterPro" id="IPR036691">
    <property type="entry name" value="Endo/exonu/phosph_ase_sf"/>
</dbReference>
<evidence type="ECO:0000259" key="1">
    <source>
        <dbReference type="Pfam" id="PF03372"/>
    </source>
</evidence>
<sequence length="325" mass="37991">MDNILCWNVRGLNRKDKQQLVKGMITSHQINMFGLLETRVKAHRLGDLYLNVIPSWCFTSNISCHKNGRIIVAWDPDSFIVDIIHMGPQMVHYSVTARCSGKVLFCTFVYGMDDRKGREPLWEQLQQLALLCNSAWIVMGDFNSLMELGDRVESTVRMVEVQSMRAYMIEYYVEATFLPEGEFEHFPMVLSTYTARAQRKPFRFLNMWTTAPEYHDLIDKNWSRYVYGCPMYKVLQKMKWIKADLKSLNKRALCNVEADKHNCHKIFLEAKKQMHDDPCNTSLATAERSAAQIYKLANERFISFLQHNAKVHWLQNGDENTRAFH</sequence>
<dbReference type="AlphaFoldDB" id="A0A9R0KBW4"/>
<dbReference type="InterPro" id="IPR005135">
    <property type="entry name" value="Endo/exonuclease/phosphatase"/>
</dbReference>
<dbReference type="OrthoDB" id="1742302at2759"/>
<name>A0A9R0KBW4_SPIOL</name>
<dbReference type="SUPFAM" id="SSF56219">
    <property type="entry name" value="DNase I-like"/>
    <property type="match status" value="1"/>
</dbReference>
<dbReference type="PANTHER" id="PTHR35218:SF7">
    <property type="entry name" value="ENDONUCLEASE_EXONUCLEASE_PHOSPHATASE"/>
    <property type="match status" value="1"/>
</dbReference>
<dbReference type="RefSeq" id="XP_021866141.1">
    <property type="nucleotide sequence ID" value="XM_022010449.1"/>
</dbReference>
<accession>A0A9R0KBW4</accession>
<feature type="domain" description="Endonuclease/exonuclease/phosphatase" evidence="1">
    <location>
        <begin position="6"/>
        <end position="150"/>
    </location>
</feature>
<protein>
    <recommendedName>
        <fullName evidence="1">Endonuclease/exonuclease/phosphatase domain-containing protein</fullName>
    </recommendedName>
</protein>
<gene>
    <name evidence="3" type="primary">LOC110804847</name>
</gene>
<proteinExistence type="predicted"/>
<dbReference type="Gene3D" id="3.60.10.10">
    <property type="entry name" value="Endonuclease/exonuclease/phosphatase"/>
    <property type="match status" value="1"/>
</dbReference>
<dbReference type="PANTHER" id="PTHR35218">
    <property type="entry name" value="RNASE H DOMAIN-CONTAINING PROTEIN"/>
    <property type="match status" value="1"/>
</dbReference>
<evidence type="ECO:0000313" key="2">
    <source>
        <dbReference type="Proteomes" id="UP000813463"/>
    </source>
</evidence>
<dbReference type="GeneID" id="110804847"/>
<keyword evidence="2" id="KW-1185">Reference proteome</keyword>
<reference evidence="3" key="2">
    <citation type="submission" date="2025-08" db="UniProtKB">
        <authorList>
            <consortium name="RefSeq"/>
        </authorList>
    </citation>
    <scope>IDENTIFICATION</scope>
    <source>
        <tissue evidence="3">Leaf</tissue>
    </source>
</reference>
<dbReference type="Pfam" id="PF03372">
    <property type="entry name" value="Exo_endo_phos"/>
    <property type="match status" value="1"/>
</dbReference>
<evidence type="ECO:0000313" key="3">
    <source>
        <dbReference type="RefSeq" id="XP_021866141.1"/>
    </source>
</evidence>
<dbReference type="KEGG" id="soe:110804847"/>
<organism evidence="2 3">
    <name type="scientific">Spinacia oleracea</name>
    <name type="common">Spinach</name>
    <dbReference type="NCBI Taxonomy" id="3562"/>
    <lineage>
        <taxon>Eukaryota</taxon>
        <taxon>Viridiplantae</taxon>
        <taxon>Streptophyta</taxon>
        <taxon>Embryophyta</taxon>
        <taxon>Tracheophyta</taxon>
        <taxon>Spermatophyta</taxon>
        <taxon>Magnoliopsida</taxon>
        <taxon>eudicotyledons</taxon>
        <taxon>Gunneridae</taxon>
        <taxon>Pentapetalae</taxon>
        <taxon>Caryophyllales</taxon>
        <taxon>Chenopodiaceae</taxon>
        <taxon>Chenopodioideae</taxon>
        <taxon>Anserineae</taxon>
        <taxon>Spinacia</taxon>
    </lineage>
</organism>
<dbReference type="GO" id="GO:0003824">
    <property type="term" value="F:catalytic activity"/>
    <property type="evidence" value="ECO:0007669"/>
    <property type="project" value="InterPro"/>
</dbReference>
<reference evidence="2" key="1">
    <citation type="journal article" date="2021" name="Nat. Commun.">
        <title>Genomic analyses provide insights into spinach domestication and the genetic basis of agronomic traits.</title>
        <authorList>
            <person name="Cai X."/>
            <person name="Sun X."/>
            <person name="Xu C."/>
            <person name="Sun H."/>
            <person name="Wang X."/>
            <person name="Ge C."/>
            <person name="Zhang Z."/>
            <person name="Wang Q."/>
            <person name="Fei Z."/>
            <person name="Jiao C."/>
            <person name="Wang Q."/>
        </authorList>
    </citation>
    <scope>NUCLEOTIDE SEQUENCE [LARGE SCALE GENOMIC DNA]</scope>
    <source>
        <strain evidence="2">cv. Varoflay</strain>
    </source>
</reference>
<dbReference type="Proteomes" id="UP000813463">
    <property type="component" value="Chromosome 2"/>
</dbReference>